<reference evidence="1" key="1">
    <citation type="journal article" date="2012" name="Nature">
        <title>The tomato genome sequence provides insights into fleshy fruit evolution.</title>
        <authorList>
            <consortium name="Tomato Genome Consortium"/>
        </authorList>
    </citation>
    <scope>NUCLEOTIDE SEQUENCE [LARGE SCALE GENOMIC DNA]</scope>
    <source>
        <strain evidence="1">cv. Heinz 1706</strain>
    </source>
</reference>
<dbReference type="OrthoDB" id="847067at2759"/>
<dbReference type="GeneID" id="101244159"/>
<name>A0A3Q7J2N6_SOLLC</name>
<dbReference type="RefSeq" id="NP_001296731.1">
    <property type="nucleotide sequence ID" value="NM_001309802.1"/>
</dbReference>
<organism evidence="1">
    <name type="scientific">Solanum lycopersicum</name>
    <name type="common">Tomato</name>
    <name type="synonym">Lycopersicon esculentum</name>
    <dbReference type="NCBI Taxonomy" id="4081"/>
    <lineage>
        <taxon>Eukaryota</taxon>
        <taxon>Viridiplantae</taxon>
        <taxon>Streptophyta</taxon>
        <taxon>Embryophyta</taxon>
        <taxon>Tracheophyta</taxon>
        <taxon>Spermatophyta</taxon>
        <taxon>Magnoliopsida</taxon>
        <taxon>eudicotyledons</taxon>
        <taxon>Gunneridae</taxon>
        <taxon>Pentapetalae</taxon>
        <taxon>asterids</taxon>
        <taxon>lamiids</taxon>
        <taxon>Solanales</taxon>
        <taxon>Solanaceae</taxon>
        <taxon>Solanoideae</taxon>
        <taxon>Solaneae</taxon>
        <taxon>Solanum</taxon>
        <taxon>Solanum subgen. Lycopersicon</taxon>
    </lineage>
</organism>
<gene>
    <name evidence="1" type="primary">LOC101244159</name>
</gene>
<keyword evidence="2" id="KW-1185">Reference proteome</keyword>
<reference evidence="1" key="2">
    <citation type="submission" date="2019-01" db="UniProtKB">
        <authorList>
            <consortium name="EnsemblPlants"/>
        </authorList>
    </citation>
    <scope>IDENTIFICATION</scope>
    <source>
        <strain evidence="1">cv. Heinz 1706</strain>
    </source>
</reference>
<sequence length="132" mass="15953">MARKGVIISVYVESSSTIDPHKFDELKRSQANEFLWRPKGTTRTKGYNRHAQLLAYAHELRHDNTKQKHKKKRWIRRVGSSFSRLFRRKNKEHRYERMETEENENKSTSNFCKKLKCFLKDISYSIWQFGNK</sequence>
<dbReference type="OMA" id="MQMGDDN"/>
<accession>A0A3Q7J2N6</accession>
<protein>
    <submittedName>
        <fullName evidence="1">Uncharacterized protein</fullName>
    </submittedName>
</protein>
<dbReference type="EnsemblPlants" id="Solyc12g005650.2.1">
    <property type="protein sequence ID" value="Solyc12g005650.2.1"/>
    <property type="gene ID" value="Solyc12g005650.2"/>
</dbReference>
<dbReference type="Gramene" id="Solyc12g005650.2.1">
    <property type="protein sequence ID" value="Solyc12g005650.2.1"/>
    <property type="gene ID" value="Solyc12g005650.2"/>
</dbReference>
<dbReference type="InParanoid" id="A0A3Q7J2N6"/>
<dbReference type="KEGG" id="sly:101244159"/>
<dbReference type="Proteomes" id="UP000004994">
    <property type="component" value="Chromosome 12"/>
</dbReference>
<dbReference type="AlphaFoldDB" id="A0A3Q7J2N6"/>
<evidence type="ECO:0000313" key="1">
    <source>
        <dbReference type="EnsemblPlants" id="Solyc12g005650.2.1"/>
    </source>
</evidence>
<dbReference type="PaxDb" id="4081-Solyc12g005650.1.1"/>
<evidence type="ECO:0000313" key="2">
    <source>
        <dbReference type="Proteomes" id="UP000004994"/>
    </source>
</evidence>
<proteinExistence type="predicted"/>